<keyword evidence="6" id="KW-1185">Reference proteome</keyword>
<dbReference type="GO" id="GO:0005884">
    <property type="term" value="C:actin filament"/>
    <property type="evidence" value="ECO:0007669"/>
    <property type="project" value="TreeGrafter"/>
</dbReference>
<evidence type="ECO:0000259" key="4">
    <source>
        <dbReference type="PROSITE" id="PS50021"/>
    </source>
</evidence>
<dbReference type="InterPro" id="IPR001589">
    <property type="entry name" value="Actinin_actin-bd_CS"/>
</dbReference>
<organism evidence="5 6">
    <name type="scientific">Salix brachista</name>
    <dbReference type="NCBI Taxonomy" id="2182728"/>
    <lineage>
        <taxon>Eukaryota</taxon>
        <taxon>Viridiplantae</taxon>
        <taxon>Streptophyta</taxon>
        <taxon>Embryophyta</taxon>
        <taxon>Tracheophyta</taxon>
        <taxon>Spermatophyta</taxon>
        <taxon>Magnoliopsida</taxon>
        <taxon>eudicotyledons</taxon>
        <taxon>Gunneridae</taxon>
        <taxon>Pentapetalae</taxon>
        <taxon>rosids</taxon>
        <taxon>fabids</taxon>
        <taxon>Malpighiales</taxon>
        <taxon>Salicaceae</taxon>
        <taxon>Saliceae</taxon>
        <taxon>Salix</taxon>
    </lineage>
</organism>
<dbReference type="InterPro" id="IPR036872">
    <property type="entry name" value="CH_dom_sf"/>
</dbReference>
<dbReference type="Gene3D" id="1.10.418.10">
    <property type="entry name" value="Calponin-like domain"/>
    <property type="match status" value="2"/>
</dbReference>
<evidence type="ECO:0000256" key="1">
    <source>
        <dbReference type="ARBA" id="ARBA00011385"/>
    </source>
</evidence>
<sequence>MELGVIRDLQGQATAKSGASKQCSSFLEATTMTLFTISESEKASYGDQIHSFLGDDPFLKQFLPIDPATRDLLNLVKDGVLLCSSILLCQKRESYTKRVLNQWQRNENHTLCLNSSKAIGCTVVNIGTQDLVEGRPHLLLGLISLIIKIQLLVELSLRKTPQLVELVDENHIMDNFRSMINFQDVEELMELAPEKVFLKWMNFHPKKAGYEKPVLTFSSDLKVYGHFSRDGKAYAYLLNILAPDHCNPSMLDTKDPKERARVILDHAERESAILKSFVALAIPRDVELYECSCLLINGCKISLYRFSFPALSQKYVKGKVIVGDLPPVTGKLKAFIFNKEEIAGILNELYGDLSNEIESEDFLKEATYSFYCMELGVIRDLQGQATAKSGASKQSSSFLKATTMTLFTISESEKASYADQIDSYLGDDPFLKQFLPIDPATKDLFYLLFSEQQHGRLVDRRWRRQSHHLKQGGFDLWSERDGPQLFETPDGVPSARFSPKGAVQTAGLLESSHKRFTQSCERWSAFMLVNIVVPGIIDERAVNIRTHGIGCTVVNIRTRDLVGGRPASNMEKFGNLNWTKLFLLTFQRLNRSWKR</sequence>
<dbReference type="GO" id="GO:0005737">
    <property type="term" value="C:cytoplasm"/>
    <property type="evidence" value="ECO:0007669"/>
    <property type="project" value="TreeGrafter"/>
</dbReference>
<evidence type="ECO:0000313" key="5">
    <source>
        <dbReference type="EMBL" id="KAB5524702.1"/>
    </source>
</evidence>
<dbReference type="AlphaFoldDB" id="A0A5N5K090"/>
<dbReference type="InterPro" id="IPR001715">
    <property type="entry name" value="CH_dom"/>
</dbReference>
<keyword evidence="2" id="KW-0677">Repeat</keyword>
<name>A0A5N5K090_9ROSI</name>
<feature type="domain" description="Calponin-homology (CH)" evidence="4">
    <location>
        <begin position="191"/>
        <end position="308"/>
    </location>
</feature>
<dbReference type="InterPro" id="IPR039959">
    <property type="entry name" value="Fimbrin/Plastin"/>
</dbReference>
<dbReference type="EMBL" id="VDCV01000015">
    <property type="protein sequence ID" value="KAB5524702.1"/>
    <property type="molecule type" value="Genomic_DNA"/>
</dbReference>
<comment type="subunit">
    <text evidence="1">Interacts with F-actin.</text>
</comment>
<dbReference type="Proteomes" id="UP000326939">
    <property type="component" value="Chromosome 15"/>
</dbReference>
<dbReference type="GO" id="GO:0051639">
    <property type="term" value="P:actin filament network formation"/>
    <property type="evidence" value="ECO:0007669"/>
    <property type="project" value="TreeGrafter"/>
</dbReference>
<gene>
    <name evidence="5" type="ORF">DKX38_022451</name>
</gene>
<reference evidence="6" key="1">
    <citation type="journal article" date="2019" name="Gigascience">
        <title>De novo genome assembly of the endangered Acer yangbiense, a plant species with extremely small populations endemic to Yunnan Province, China.</title>
        <authorList>
            <person name="Yang J."/>
            <person name="Wariss H.M."/>
            <person name="Tao L."/>
            <person name="Zhang R."/>
            <person name="Yun Q."/>
            <person name="Hollingsworth P."/>
            <person name="Dao Z."/>
            <person name="Luo G."/>
            <person name="Guo H."/>
            <person name="Ma Y."/>
            <person name="Sun W."/>
        </authorList>
    </citation>
    <scope>NUCLEOTIDE SEQUENCE [LARGE SCALE GENOMIC DNA]</scope>
    <source>
        <strain evidence="6">cv. br00</strain>
    </source>
</reference>
<protein>
    <recommendedName>
        <fullName evidence="4">Calponin-homology (CH) domain-containing protein</fullName>
    </recommendedName>
</protein>
<dbReference type="GO" id="GO:0051015">
    <property type="term" value="F:actin filament binding"/>
    <property type="evidence" value="ECO:0007669"/>
    <property type="project" value="InterPro"/>
</dbReference>
<feature type="domain" description="Calponin-homology (CH)" evidence="4">
    <location>
        <begin position="39"/>
        <end position="151"/>
    </location>
</feature>
<dbReference type="SMART" id="SM00033">
    <property type="entry name" value="CH"/>
    <property type="match status" value="2"/>
</dbReference>
<dbReference type="PROSITE" id="PS50021">
    <property type="entry name" value="CH"/>
    <property type="match status" value="2"/>
</dbReference>
<dbReference type="PANTHER" id="PTHR19961:SF62">
    <property type="entry name" value="FIMBRIN-1"/>
    <property type="match status" value="1"/>
</dbReference>
<proteinExistence type="predicted"/>
<dbReference type="SUPFAM" id="SSF47576">
    <property type="entry name" value="Calponin-homology domain, CH-domain"/>
    <property type="match status" value="1"/>
</dbReference>
<dbReference type="Pfam" id="PF00307">
    <property type="entry name" value="CH"/>
    <property type="match status" value="2"/>
</dbReference>
<accession>A0A5N5K090</accession>
<evidence type="ECO:0000256" key="3">
    <source>
        <dbReference type="ARBA" id="ARBA00023203"/>
    </source>
</evidence>
<evidence type="ECO:0000313" key="6">
    <source>
        <dbReference type="Proteomes" id="UP000326939"/>
    </source>
</evidence>
<dbReference type="GO" id="GO:0051017">
    <property type="term" value="P:actin filament bundle assembly"/>
    <property type="evidence" value="ECO:0007669"/>
    <property type="project" value="InterPro"/>
</dbReference>
<dbReference type="PROSITE" id="PS00020">
    <property type="entry name" value="ACTININ_2"/>
    <property type="match status" value="1"/>
</dbReference>
<comment type="caution">
    <text evidence="5">The sequence shown here is derived from an EMBL/GenBank/DDBJ whole genome shotgun (WGS) entry which is preliminary data.</text>
</comment>
<evidence type="ECO:0000256" key="2">
    <source>
        <dbReference type="ARBA" id="ARBA00022737"/>
    </source>
</evidence>
<keyword evidence="3" id="KW-0009">Actin-binding</keyword>
<dbReference type="PANTHER" id="PTHR19961">
    <property type="entry name" value="FIMBRIN/PLASTIN"/>
    <property type="match status" value="1"/>
</dbReference>
<dbReference type="GO" id="GO:0032432">
    <property type="term" value="C:actin filament bundle"/>
    <property type="evidence" value="ECO:0007669"/>
    <property type="project" value="TreeGrafter"/>
</dbReference>